<keyword evidence="3" id="KW-1185">Reference proteome</keyword>
<dbReference type="KEGG" id="eus:EUTSA_v10012030mg"/>
<dbReference type="EMBL" id="KI517809">
    <property type="protein sequence ID" value="ESQ30268.1"/>
    <property type="molecule type" value="Genomic_DNA"/>
</dbReference>
<dbReference type="Proteomes" id="UP000030689">
    <property type="component" value="Unassembled WGS sequence"/>
</dbReference>
<evidence type="ECO:0008006" key="4">
    <source>
        <dbReference type="Google" id="ProtNLM"/>
    </source>
</evidence>
<accession>V4KSD5</accession>
<evidence type="ECO:0000313" key="2">
    <source>
        <dbReference type="EMBL" id="ESQ30268.1"/>
    </source>
</evidence>
<gene>
    <name evidence="2" type="ORF">EUTSA_v10012030mg</name>
</gene>
<feature type="chain" id="PRO_5004720921" description="Transmembrane protein" evidence="1">
    <location>
        <begin position="30"/>
        <end position="71"/>
    </location>
</feature>
<dbReference type="Gramene" id="ESQ30268">
    <property type="protein sequence ID" value="ESQ30268"/>
    <property type="gene ID" value="EUTSA_v10012030mg"/>
</dbReference>
<dbReference type="AlphaFoldDB" id="V4KSD5"/>
<evidence type="ECO:0000313" key="3">
    <source>
        <dbReference type="Proteomes" id="UP000030689"/>
    </source>
</evidence>
<name>V4KSD5_EUTSA</name>
<keyword evidence="1" id="KW-0732">Signal</keyword>
<sequence>MVTERSNSIILFSILVLVLVFSPILPCQAARVQFDAEGRMLLKERAPGRYCPACVCCAPAPKDGCCPCICR</sequence>
<organism evidence="2 3">
    <name type="scientific">Eutrema salsugineum</name>
    <name type="common">Saltwater cress</name>
    <name type="synonym">Sisymbrium salsugineum</name>
    <dbReference type="NCBI Taxonomy" id="72664"/>
    <lineage>
        <taxon>Eukaryota</taxon>
        <taxon>Viridiplantae</taxon>
        <taxon>Streptophyta</taxon>
        <taxon>Embryophyta</taxon>
        <taxon>Tracheophyta</taxon>
        <taxon>Spermatophyta</taxon>
        <taxon>Magnoliopsida</taxon>
        <taxon>eudicotyledons</taxon>
        <taxon>Gunneridae</taxon>
        <taxon>Pentapetalae</taxon>
        <taxon>rosids</taxon>
        <taxon>malvids</taxon>
        <taxon>Brassicales</taxon>
        <taxon>Brassicaceae</taxon>
        <taxon>Eutremeae</taxon>
        <taxon>Eutrema</taxon>
    </lineage>
</organism>
<feature type="signal peptide" evidence="1">
    <location>
        <begin position="1"/>
        <end position="29"/>
    </location>
</feature>
<dbReference type="PANTHER" id="PTHR36328">
    <property type="entry name" value="TRANSMEMBRANE PROTEIN"/>
    <property type="match status" value="1"/>
</dbReference>
<dbReference type="PANTHER" id="PTHR36328:SF6">
    <property type="entry name" value="CRYPTDIN PROTEIN-LIKE PROTEIN-RELATED"/>
    <property type="match status" value="1"/>
</dbReference>
<proteinExistence type="predicted"/>
<protein>
    <recommendedName>
        <fullName evidence="4">Transmembrane protein</fullName>
    </recommendedName>
</protein>
<reference evidence="2 3" key="1">
    <citation type="journal article" date="2013" name="Front. Plant Sci.">
        <title>The Reference Genome of the Halophytic Plant Eutrema salsugineum.</title>
        <authorList>
            <person name="Yang R."/>
            <person name="Jarvis D.E."/>
            <person name="Chen H."/>
            <person name="Beilstein M.A."/>
            <person name="Grimwood J."/>
            <person name="Jenkins J."/>
            <person name="Shu S."/>
            <person name="Prochnik S."/>
            <person name="Xin M."/>
            <person name="Ma C."/>
            <person name="Schmutz J."/>
            <person name="Wing R.A."/>
            <person name="Mitchell-Olds T."/>
            <person name="Schumaker K.S."/>
            <person name="Wang X."/>
        </authorList>
    </citation>
    <scope>NUCLEOTIDE SEQUENCE [LARGE SCALE GENOMIC DNA]</scope>
</reference>
<evidence type="ECO:0000256" key="1">
    <source>
        <dbReference type="SAM" id="SignalP"/>
    </source>
</evidence>
<dbReference type="OMA" id="PVPIRFC"/>